<dbReference type="GO" id="GO:0004451">
    <property type="term" value="F:isocitrate lyase activity"/>
    <property type="evidence" value="ECO:0007669"/>
    <property type="project" value="InterPro"/>
</dbReference>
<comment type="subunit">
    <text evidence="3">Homotetramer.</text>
</comment>
<dbReference type="InterPro" id="IPR015813">
    <property type="entry name" value="Pyrv/PenolPyrv_kinase-like_dom"/>
</dbReference>
<dbReference type="PANTHER" id="PTHR21631">
    <property type="entry name" value="ISOCITRATE LYASE/MALATE SYNTHASE"/>
    <property type="match status" value="1"/>
</dbReference>
<dbReference type="Gene3D" id="3.20.20.60">
    <property type="entry name" value="Phosphoenolpyruvate-binding domains"/>
    <property type="match status" value="1"/>
</dbReference>
<dbReference type="AlphaFoldDB" id="A0A9W8XCH3"/>
<dbReference type="OrthoDB" id="4078635at2759"/>
<dbReference type="PANTHER" id="PTHR21631:SF3">
    <property type="entry name" value="BIFUNCTIONAL GLYOXYLATE CYCLE PROTEIN"/>
    <property type="match status" value="1"/>
</dbReference>
<accession>A0A9W8XCH3</accession>
<dbReference type="InterPro" id="IPR006254">
    <property type="entry name" value="Isocitrate_lyase"/>
</dbReference>
<dbReference type="Pfam" id="PF00463">
    <property type="entry name" value="ICL"/>
    <property type="match status" value="1"/>
</dbReference>
<comment type="catalytic activity">
    <reaction evidence="1">
        <text>(2S,3R)-3-hydroxybutane-1,2,3-tricarboxylate = pyruvate + succinate</text>
        <dbReference type="Rhea" id="RHEA:16809"/>
        <dbReference type="ChEBI" id="CHEBI:15361"/>
        <dbReference type="ChEBI" id="CHEBI:30031"/>
        <dbReference type="ChEBI" id="CHEBI:57429"/>
        <dbReference type="EC" id="4.1.3.30"/>
    </reaction>
</comment>
<comment type="similarity">
    <text evidence="2">Belongs to the isocitrate lyase/PEP mutase superfamily. Isocitrate lyase family.</text>
</comment>
<dbReference type="GO" id="GO:0046421">
    <property type="term" value="F:methylisocitrate lyase activity"/>
    <property type="evidence" value="ECO:0007669"/>
    <property type="project" value="UniProtKB-EC"/>
</dbReference>
<name>A0A9W8XCH3_9PLEO</name>
<dbReference type="SUPFAM" id="SSF51621">
    <property type="entry name" value="Phosphoenolpyruvate/pyruvate domain"/>
    <property type="match status" value="1"/>
</dbReference>
<evidence type="ECO:0000313" key="7">
    <source>
        <dbReference type="Proteomes" id="UP001140513"/>
    </source>
</evidence>
<dbReference type="GO" id="GO:0019752">
    <property type="term" value="P:carboxylic acid metabolic process"/>
    <property type="evidence" value="ECO:0007669"/>
    <property type="project" value="InterPro"/>
</dbReference>
<evidence type="ECO:0000256" key="4">
    <source>
        <dbReference type="ARBA" id="ARBA00012260"/>
    </source>
</evidence>
<dbReference type="Proteomes" id="UP001140513">
    <property type="component" value="Unassembled WGS sequence"/>
</dbReference>
<dbReference type="EMBL" id="JAPEUX010000009">
    <property type="protein sequence ID" value="KAJ4345943.1"/>
    <property type="molecule type" value="Genomic_DNA"/>
</dbReference>
<dbReference type="Gene3D" id="1.10.10.850">
    <property type="match status" value="1"/>
</dbReference>
<organism evidence="6 7">
    <name type="scientific">Didymosphaeria variabile</name>
    <dbReference type="NCBI Taxonomy" id="1932322"/>
    <lineage>
        <taxon>Eukaryota</taxon>
        <taxon>Fungi</taxon>
        <taxon>Dikarya</taxon>
        <taxon>Ascomycota</taxon>
        <taxon>Pezizomycotina</taxon>
        <taxon>Dothideomycetes</taxon>
        <taxon>Pleosporomycetidae</taxon>
        <taxon>Pleosporales</taxon>
        <taxon>Massarineae</taxon>
        <taxon>Didymosphaeriaceae</taxon>
        <taxon>Didymosphaeria</taxon>
    </lineage>
</organism>
<dbReference type="RefSeq" id="XP_056066107.1">
    <property type="nucleotide sequence ID" value="XM_056220804.1"/>
</dbReference>
<evidence type="ECO:0000313" key="6">
    <source>
        <dbReference type="EMBL" id="KAJ4345943.1"/>
    </source>
</evidence>
<evidence type="ECO:0000256" key="1">
    <source>
        <dbReference type="ARBA" id="ARBA00001050"/>
    </source>
</evidence>
<sequence length="287" mass="32024">MGADTMLLCRCDSDNAEFISSVLDPRDHPYVLGATKPVQSFVAAINAGKESGKDYLAVKEDWKTTAVLMTFDEAVKASATEEHYRSYIAEVADKVVTLLQRRTIAKGVTGKDIFFDWELPRTPHGQYMLQWSTQQVIDRAILAAPFGDVTWSRQDKPNKKDMHGFHMGVRAVYPDRLFAFGFMGAYDFAKGGYSPDDLRSFHSDIARDYGIVWQVQPIWATQGLSLHARRFAKAFAEEGMAGYMRDVAKPAIESMPTDKHGKPTARGGYLADAFFDVVAGREITSET</sequence>
<protein>
    <recommendedName>
        <fullName evidence="4">methylisocitrate lyase</fullName>
        <ecNumber evidence="4">4.1.3.30</ecNumber>
    </recommendedName>
</protein>
<proteinExistence type="inferred from homology"/>
<evidence type="ECO:0000256" key="5">
    <source>
        <dbReference type="ARBA" id="ARBA00023239"/>
    </source>
</evidence>
<keyword evidence="7" id="KW-1185">Reference proteome</keyword>
<dbReference type="EC" id="4.1.3.30" evidence="4"/>
<keyword evidence="5" id="KW-0456">Lyase</keyword>
<comment type="caution">
    <text evidence="6">The sequence shown here is derived from an EMBL/GenBank/DDBJ whole genome shotgun (WGS) entry which is preliminary data.</text>
</comment>
<evidence type="ECO:0000256" key="2">
    <source>
        <dbReference type="ARBA" id="ARBA00005704"/>
    </source>
</evidence>
<reference evidence="6" key="1">
    <citation type="submission" date="2022-10" db="EMBL/GenBank/DDBJ databases">
        <title>Tapping the CABI collections for fungal endophytes: first genome assemblies for Collariella, Neodidymelliopsis, Ascochyta clinopodiicola, Didymella pomorum, Didymosphaeria variabile, Neocosmospora piperis and Neocucurbitaria cava.</title>
        <authorList>
            <person name="Hill R."/>
        </authorList>
    </citation>
    <scope>NUCLEOTIDE SEQUENCE</scope>
    <source>
        <strain evidence="6">IMI 356815</strain>
    </source>
</reference>
<evidence type="ECO:0000256" key="3">
    <source>
        <dbReference type="ARBA" id="ARBA00011881"/>
    </source>
</evidence>
<dbReference type="InterPro" id="IPR040442">
    <property type="entry name" value="Pyrv_kinase-like_dom_sf"/>
</dbReference>
<dbReference type="GeneID" id="80915609"/>
<gene>
    <name evidence="6" type="ORF">N0V89_012079</name>
</gene>